<sequence>MGIVGVWGQINEEENKDAAPRPQIMGAAVLDEDVAWNFHAQRRSAGQVRRDA</sequence>
<protein>
    <submittedName>
        <fullName evidence="1">Uncharacterized protein</fullName>
    </submittedName>
</protein>
<evidence type="ECO:0000313" key="2">
    <source>
        <dbReference type="Proteomes" id="UP000030645"/>
    </source>
</evidence>
<dbReference type="Proteomes" id="UP000030645">
    <property type="component" value="Unassembled WGS sequence"/>
</dbReference>
<keyword evidence="2" id="KW-1185">Reference proteome</keyword>
<proteinExistence type="predicted"/>
<gene>
    <name evidence="1" type="ORF">L484_004558</name>
</gene>
<accession>W9QLR2</accession>
<evidence type="ECO:0000313" key="1">
    <source>
        <dbReference type="EMBL" id="EXB25603.1"/>
    </source>
</evidence>
<reference evidence="2" key="1">
    <citation type="submission" date="2013-01" db="EMBL/GenBank/DDBJ databases">
        <title>Draft Genome Sequence of a Mulberry Tree, Morus notabilis C.K. Schneid.</title>
        <authorList>
            <person name="He N."/>
            <person name="Zhao S."/>
        </authorList>
    </citation>
    <scope>NUCLEOTIDE SEQUENCE</scope>
</reference>
<name>W9QLR2_9ROSA</name>
<dbReference type="EMBL" id="KE343363">
    <property type="protein sequence ID" value="EXB25603.1"/>
    <property type="molecule type" value="Genomic_DNA"/>
</dbReference>
<dbReference type="AlphaFoldDB" id="W9QLR2"/>
<organism evidence="1 2">
    <name type="scientific">Morus notabilis</name>
    <dbReference type="NCBI Taxonomy" id="981085"/>
    <lineage>
        <taxon>Eukaryota</taxon>
        <taxon>Viridiplantae</taxon>
        <taxon>Streptophyta</taxon>
        <taxon>Embryophyta</taxon>
        <taxon>Tracheophyta</taxon>
        <taxon>Spermatophyta</taxon>
        <taxon>Magnoliopsida</taxon>
        <taxon>eudicotyledons</taxon>
        <taxon>Gunneridae</taxon>
        <taxon>Pentapetalae</taxon>
        <taxon>rosids</taxon>
        <taxon>fabids</taxon>
        <taxon>Rosales</taxon>
        <taxon>Moraceae</taxon>
        <taxon>Moreae</taxon>
        <taxon>Morus</taxon>
    </lineage>
</organism>